<reference evidence="2 3" key="1">
    <citation type="submission" date="2021-06" db="EMBL/GenBank/DDBJ databases">
        <authorList>
            <person name="Sun Q."/>
            <person name="Li D."/>
        </authorList>
    </citation>
    <scope>NUCLEOTIDE SEQUENCE [LARGE SCALE GENOMIC DNA]</scope>
    <source>
        <strain evidence="2 3">MSJd-7</strain>
    </source>
</reference>
<dbReference type="RefSeq" id="WP_216470401.1">
    <property type="nucleotide sequence ID" value="NZ_JAHLQI010000004.1"/>
</dbReference>
<sequence length="223" mass="25645">MFKARMRFSKTDEAAYISHLDLMHCMQRIITRAKLPVWYTEGFNQHIYISIALPLSTGYSGEWEFLDFNCTAEQLPEDAVQRMNAVCPSGISVQEMYSIENGAGRKVRDIAYSKFEITWEFDNGVPEDFCERVQALFAQEELLIMKKSKRGEKEVNIKDYIKALTLEPDTDCVRCYAILGAGNNNLSPEYLTKTIARDLPDLTPDGANYHHLMVYDAELNEFR</sequence>
<dbReference type="Pfam" id="PF10105">
    <property type="entry name" value="DUF2344"/>
    <property type="match status" value="1"/>
</dbReference>
<evidence type="ECO:0000259" key="1">
    <source>
        <dbReference type="Pfam" id="PF10105"/>
    </source>
</evidence>
<evidence type="ECO:0000313" key="3">
    <source>
        <dbReference type="Proteomes" id="UP000783588"/>
    </source>
</evidence>
<accession>A0ABS6EV04</accession>
<dbReference type="NCBIfam" id="TIGR03936">
    <property type="entry name" value="sam_1_link_chp"/>
    <property type="match status" value="1"/>
</dbReference>
<evidence type="ECO:0000313" key="2">
    <source>
        <dbReference type="EMBL" id="MBU5490690.1"/>
    </source>
</evidence>
<feature type="domain" description="DUF2344" evidence="1">
    <location>
        <begin position="3"/>
        <end position="173"/>
    </location>
</feature>
<name>A0ABS6EV04_9FIRM</name>
<organism evidence="2 3">
    <name type="scientific">Butyricicoccus intestinisimiae</name>
    <dbReference type="NCBI Taxonomy" id="2841509"/>
    <lineage>
        <taxon>Bacteria</taxon>
        <taxon>Bacillati</taxon>
        <taxon>Bacillota</taxon>
        <taxon>Clostridia</taxon>
        <taxon>Eubacteriales</taxon>
        <taxon>Butyricicoccaceae</taxon>
        <taxon>Butyricicoccus</taxon>
    </lineage>
</organism>
<proteinExistence type="predicted"/>
<dbReference type="Proteomes" id="UP000783588">
    <property type="component" value="Unassembled WGS sequence"/>
</dbReference>
<keyword evidence="3" id="KW-1185">Reference proteome</keyword>
<gene>
    <name evidence="2" type="ORF">KQI75_08675</name>
</gene>
<protein>
    <submittedName>
        <fullName evidence="2">TIGR03936 family radical SAM-associated protein</fullName>
    </submittedName>
</protein>
<dbReference type="InterPro" id="IPR018768">
    <property type="entry name" value="DUF2344"/>
</dbReference>
<comment type="caution">
    <text evidence="2">The sequence shown here is derived from an EMBL/GenBank/DDBJ whole genome shotgun (WGS) entry which is preliminary data.</text>
</comment>
<dbReference type="EMBL" id="JAHLQI010000004">
    <property type="protein sequence ID" value="MBU5490690.1"/>
    <property type="molecule type" value="Genomic_DNA"/>
</dbReference>